<dbReference type="OrthoDB" id="9449045at2759"/>
<evidence type="ECO:0000313" key="3">
    <source>
        <dbReference type="Proteomes" id="UP000276133"/>
    </source>
</evidence>
<gene>
    <name evidence="2" type="ORF">BpHYR1_008369</name>
</gene>
<comment type="caution">
    <text evidence="2">The sequence shown here is derived from an EMBL/GenBank/DDBJ whole genome shotgun (WGS) entry which is preliminary data.</text>
</comment>
<dbReference type="GO" id="GO:0004422">
    <property type="term" value="F:hypoxanthine phosphoribosyltransferase activity"/>
    <property type="evidence" value="ECO:0007669"/>
    <property type="project" value="TreeGrafter"/>
</dbReference>
<keyword evidence="2" id="KW-0808">Transferase</keyword>
<dbReference type="SUPFAM" id="SSF53271">
    <property type="entry name" value="PRTase-like"/>
    <property type="match status" value="1"/>
</dbReference>
<feature type="domain" description="Phosphoribosyltransferase" evidence="1">
    <location>
        <begin position="8"/>
        <end position="156"/>
    </location>
</feature>
<dbReference type="InterPro" id="IPR000836">
    <property type="entry name" value="PRTase_dom"/>
</dbReference>
<dbReference type="GO" id="GO:0006178">
    <property type="term" value="P:guanine salvage"/>
    <property type="evidence" value="ECO:0007669"/>
    <property type="project" value="TreeGrafter"/>
</dbReference>
<dbReference type="InterPro" id="IPR050408">
    <property type="entry name" value="HGPRT"/>
</dbReference>
<protein>
    <submittedName>
        <fullName evidence="2">Hypoxanthine-guanine phosphoribosyltransferase</fullName>
    </submittedName>
</protein>
<dbReference type="GO" id="GO:0000287">
    <property type="term" value="F:magnesium ion binding"/>
    <property type="evidence" value="ECO:0007669"/>
    <property type="project" value="TreeGrafter"/>
</dbReference>
<dbReference type="GO" id="GO:0005829">
    <property type="term" value="C:cytosol"/>
    <property type="evidence" value="ECO:0007669"/>
    <property type="project" value="TreeGrafter"/>
</dbReference>
<organism evidence="2 3">
    <name type="scientific">Brachionus plicatilis</name>
    <name type="common">Marine rotifer</name>
    <name type="synonym">Brachionus muelleri</name>
    <dbReference type="NCBI Taxonomy" id="10195"/>
    <lineage>
        <taxon>Eukaryota</taxon>
        <taxon>Metazoa</taxon>
        <taxon>Spiralia</taxon>
        <taxon>Gnathifera</taxon>
        <taxon>Rotifera</taxon>
        <taxon>Eurotatoria</taxon>
        <taxon>Monogononta</taxon>
        <taxon>Pseudotrocha</taxon>
        <taxon>Ploima</taxon>
        <taxon>Brachionidae</taxon>
        <taxon>Brachionus</taxon>
    </lineage>
</organism>
<dbReference type="CDD" id="cd06223">
    <property type="entry name" value="PRTases_typeI"/>
    <property type="match status" value="1"/>
</dbReference>
<dbReference type="GO" id="GO:0032263">
    <property type="term" value="P:GMP salvage"/>
    <property type="evidence" value="ECO:0007669"/>
    <property type="project" value="TreeGrafter"/>
</dbReference>
<keyword evidence="3" id="KW-1185">Reference proteome</keyword>
<dbReference type="STRING" id="10195.A0A3M7S886"/>
<name>A0A3M7S886_BRAPC</name>
<dbReference type="PANTHER" id="PTHR43340">
    <property type="entry name" value="HYPOXANTHINE-GUANINE PHOSPHORIBOSYLTRANSFERASE"/>
    <property type="match status" value="1"/>
</dbReference>
<dbReference type="Proteomes" id="UP000276133">
    <property type="component" value="Unassembled WGS sequence"/>
</dbReference>
<sequence length="183" mass="21064">MIPYGLIVDRTESIANQIFSDFKHQSLVLLCVIKGGYRFFSSLIEKLQSKNRNSDRVSLPLKINFVCLKKDANLADNIELMDRHDLGFIKGKNVLLIENLVDTGETLSKIKSFICDLEPMSVKTCCLIIKRDENRAKEYPDYVGFEIPNRYVVGYALGLNEHFRDLNHVCLIKQSSLDKYKRN</sequence>
<reference evidence="2 3" key="1">
    <citation type="journal article" date="2018" name="Sci. Rep.">
        <title>Genomic signatures of local adaptation to the degree of environmental predictability in rotifers.</title>
        <authorList>
            <person name="Franch-Gras L."/>
            <person name="Hahn C."/>
            <person name="Garcia-Roger E.M."/>
            <person name="Carmona M.J."/>
            <person name="Serra M."/>
            <person name="Gomez A."/>
        </authorList>
    </citation>
    <scope>NUCLEOTIDE SEQUENCE [LARGE SCALE GENOMIC DNA]</scope>
    <source>
        <strain evidence="2">HYR1</strain>
    </source>
</reference>
<proteinExistence type="predicted"/>
<keyword evidence="2" id="KW-0328">Glycosyltransferase</keyword>
<dbReference type="GO" id="GO:0046100">
    <property type="term" value="P:hypoxanthine metabolic process"/>
    <property type="evidence" value="ECO:0007669"/>
    <property type="project" value="TreeGrafter"/>
</dbReference>
<dbReference type="EMBL" id="REGN01001874">
    <property type="protein sequence ID" value="RNA31972.1"/>
    <property type="molecule type" value="Genomic_DNA"/>
</dbReference>
<accession>A0A3M7S886</accession>
<dbReference type="GO" id="GO:0032264">
    <property type="term" value="P:IMP salvage"/>
    <property type="evidence" value="ECO:0007669"/>
    <property type="project" value="TreeGrafter"/>
</dbReference>
<dbReference type="Gene3D" id="3.40.50.2020">
    <property type="match status" value="1"/>
</dbReference>
<dbReference type="InterPro" id="IPR029057">
    <property type="entry name" value="PRTase-like"/>
</dbReference>
<evidence type="ECO:0000259" key="1">
    <source>
        <dbReference type="Pfam" id="PF00156"/>
    </source>
</evidence>
<evidence type="ECO:0000313" key="2">
    <source>
        <dbReference type="EMBL" id="RNA31972.1"/>
    </source>
</evidence>
<dbReference type="Pfam" id="PF00156">
    <property type="entry name" value="Pribosyltran"/>
    <property type="match status" value="1"/>
</dbReference>
<dbReference type="PANTHER" id="PTHR43340:SF1">
    <property type="entry name" value="HYPOXANTHINE PHOSPHORIBOSYLTRANSFERASE"/>
    <property type="match status" value="1"/>
</dbReference>
<dbReference type="AlphaFoldDB" id="A0A3M7S886"/>